<gene>
    <name evidence="1" type="ORF">NM688_g5838</name>
</gene>
<evidence type="ECO:0000313" key="1">
    <source>
        <dbReference type="EMBL" id="KAJ3543601.1"/>
    </source>
</evidence>
<name>A0ACC1SNX6_9APHY</name>
<comment type="caution">
    <text evidence="1">The sequence shown here is derived from an EMBL/GenBank/DDBJ whole genome shotgun (WGS) entry which is preliminary data.</text>
</comment>
<dbReference type="Proteomes" id="UP001148662">
    <property type="component" value="Unassembled WGS sequence"/>
</dbReference>
<sequence>MAARKLQTEIDRTLKKVAEGVELFESIYDKMQASTNQTQKEKLETDLKTQIKKLQRMRDQIKTWVASNDIKDKSALLENRKLIETQMEKFKACEKEMKTKAFSKEGLIQSAKLDPKQQEKMETTQWLQGQVEELLLQVEQAEAEVETLQGGVKKKHRGGASAERLENLERLNERRKWHIGRLELILRLLDNGSMSVEKVNALKEDVSYFVESNAEEDFDEDEGIYDELNLEEEEEKFGLANDEESDESEEASEDLPPRTPSKKHHDDESVTSSKRDGSPVMKKASVTLQLRKPSIASESMSLHIADV</sequence>
<organism evidence="1 2">
    <name type="scientific">Phlebia brevispora</name>
    <dbReference type="NCBI Taxonomy" id="194682"/>
    <lineage>
        <taxon>Eukaryota</taxon>
        <taxon>Fungi</taxon>
        <taxon>Dikarya</taxon>
        <taxon>Basidiomycota</taxon>
        <taxon>Agaricomycotina</taxon>
        <taxon>Agaricomycetes</taxon>
        <taxon>Polyporales</taxon>
        <taxon>Meruliaceae</taxon>
        <taxon>Phlebia</taxon>
    </lineage>
</organism>
<proteinExistence type="predicted"/>
<accession>A0ACC1SNX6</accession>
<dbReference type="EMBL" id="JANHOG010001120">
    <property type="protein sequence ID" value="KAJ3543601.1"/>
    <property type="molecule type" value="Genomic_DNA"/>
</dbReference>
<reference evidence="1" key="1">
    <citation type="submission" date="2022-07" db="EMBL/GenBank/DDBJ databases">
        <title>Genome Sequence of Phlebia brevispora.</title>
        <authorList>
            <person name="Buettner E."/>
        </authorList>
    </citation>
    <scope>NUCLEOTIDE SEQUENCE</scope>
    <source>
        <strain evidence="1">MPL23</strain>
    </source>
</reference>
<protein>
    <submittedName>
        <fullName evidence="1">Uncharacterized protein</fullName>
    </submittedName>
</protein>
<evidence type="ECO:0000313" key="2">
    <source>
        <dbReference type="Proteomes" id="UP001148662"/>
    </source>
</evidence>
<keyword evidence="2" id="KW-1185">Reference proteome</keyword>